<feature type="domain" description="Glycosyltransferase subfamily 4-like N-terminal" evidence="1">
    <location>
        <begin position="22"/>
        <end position="171"/>
    </location>
</feature>
<organism evidence="2 3">
    <name type="scientific">Deinococcus metalli</name>
    <dbReference type="NCBI Taxonomy" id="1141878"/>
    <lineage>
        <taxon>Bacteria</taxon>
        <taxon>Thermotogati</taxon>
        <taxon>Deinococcota</taxon>
        <taxon>Deinococci</taxon>
        <taxon>Deinococcales</taxon>
        <taxon>Deinococcaceae</taxon>
        <taxon>Deinococcus</taxon>
    </lineage>
</organism>
<dbReference type="PANTHER" id="PTHR12526">
    <property type="entry name" value="GLYCOSYLTRANSFERASE"/>
    <property type="match status" value="1"/>
</dbReference>
<proteinExistence type="predicted"/>
<keyword evidence="3" id="KW-1185">Reference proteome</keyword>
<dbReference type="Gene3D" id="3.40.50.2000">
    <property type="entry name" value="Glycogen Phosphorylase B"/>
    <property type="match status" value="2"/>
</dbReference>
<dbReference type="Pfam" id="PF13439">
    <property type="entry name" value="Glyco_transf_4"/>
    <property type="match status" value="1"/>
</dbReference>
<dbReference type="SUPFAM" id="SSF48239">
    <property type="entry name" value="Terpenoid cyclases/Protein prenyltransferases"/>
    <property type="match status" value="1"/>
</dbReference>
<keyword evidence="2" id="KW-0808">Transferase</keyword>
<dbReference type="Proteomes" id="UP000619376">
    <property type="component" value="Unassembled WGS sequence"/>
</dbReference>
<reference evidence="3" key="1">
    <citation type="journal article" date="2019" name="Int. J. Syst. Evol. Microbiol.">
        <title>The Global Catalogue of Microorganisms (GCM) 10K type strain sequencing project: providing services to taxonomists for standard genome sequencing and annotation.</title>
        <authorList>
            <consortium name="The Broad Institute Genomics Platform"/>
            <consortium name="The Broad Institute Genome Sequencing Center for Infectious Disease"/>
            <person name="Wu L."/>
            <person name="Ma J."/>
        </authorList>
    </citation>
    <scope>NUCLEOTIDE SEQUENCE [LARGE SCALE GENOMIC DNA]</scope>
    <source>
        <strain evidence="3">CGMCC 1.18437</strain>
    </source>
</reference>
<dbReference type="Pfam" id="PF13692">
    <property type="entry name" value="Glyco_trans_1_4"/>
    <property type="match status" value="1"/>
</dbReference>
<dbReference type="SUPFAM" id="SSF48208">
    <property type="entry name" value="Six-hairpin glycosidases"/>
    <property type="match status" value="1"/>
</dbReference>
<dbReference type="InterPro" id="IPR008928">
    <property type="entry name" value="6-hairpin_glycosidase_sf"/>
</dbReference>
<dbReference type="GO" id="GO:0016740">
    <property type="term" value="F:transferase activity"/>
    <property type="evidence" value="ECO:0007669"/>
    <property type="project" value="UniProtKB-KW"/>
</dbReference>
<gene>
    <name evidence="2" type="ORF">GCM10017781_10870</name>
</gene>
<comment type="caution">
    <text evidence="2">The sequence shown here is derived from an EMBL/GenBank/DDBJ whole genome shotgun (WGS) entry which is preliminary data.</text>
</comment>
<dbReference type="PANTHER" id="PTHR12526:SF572">
    <property type="entry name" value="BLL5144 PROTEIN"/>
    <property type="match status" value="1"/>
</dbReference>
<dbReference type="CDD" id="cd03822">
    <property type="entry name" value="GT4_mannosyltransferase-like"/>
    <property type="match status" value="1"/>
</dbReference>
<dbReference type="EMBL" id="BNAJ01000002">
    <property type="protein sequence ID" value="GHF36105.1"/>
    <property type="molecule type" value="Genomic_DNA"/>
</dbReference>
<dbReference type="InterPro" id="IPR028098">
    <property type="entry name" value="Glyco_trans_4-like_N"/>
</dbReference>
<dbReference type="InterPro" id="IPR008930">
    <property type="entry name" value="Terpenoid_cyclase/PrenylTrfase"/>
</dbReference>
<evidence type="ECO:0000313" key="3">
    <source>
        <dbReference type="Proteomes" id="UP000619376"/>
    </source>
</evidence>
<accession>A0ABQ3JJW3</accession>
<sequence length="740" mass="80821">MGELMTIRRVLLLGNHTPRQCGIATFTADLADALLTVHPELEVFIAAMDDGHHYAYPERVALTIPQHDPDAYIHAAQAINDLNVDVVCVQHEFGIYGGSAGSYLLTLLRALEAPIITTLHTVLETYSPEQRAVIEELAALSERLVVMSTRALDFLTAQGIPAGKVDFIHHGMPRLAFDRDVEKANLGLAGHEVILTFGLLSPNKGLETAIRALPGVVPGHPHLTYLILGATHPHLREREGEAYREGLVELAASLGVAAHVRFENRFATLDELGRYIAAADIYLTPYLNREQITSGTLAYALGNGKAVVSTPYWHAEELLADGRGVLVPFRDAVTLGQELRDLLDKPARRAELEARARAYGEGMTWPAIGAQYLQVFAETGRAVILTQPQPALPEVTLRHVAALSDGTGVFQHATFTLPNPHEGYTTDDNARALTLAAACPDDPHAPLLARRALTFLHGALGPDGHFRNFMSYDRHWLEARGAENAQARAVRALVTAARTLTDPGLRGAARELLIHAWPAIQSLESPRAQALALMALAEQHHHAGPHAERDELAHRYAANLRRLHAEHATPGWLWFEPYLSYSNAKLPHGLLAYGRVYGRPGDVALALDALRWLEGVQTGPHGSFWPVGNERVYRRGEARPLWDGQPIEVYATVAADLEAYAATGDESWLDLARRAVNWLLGVNPLRQPLLNPESGGCRDGLHRDRVNMNEGAESTLALWQSVADLRAVQATPSAGTLTGD</sequence>
<name>A0ABQ3JJW3_9DEIO</name>
<evidence type="ECO:0000313" key="2">
    <source>
        <dbReference type="EMBL" id="GHF36105.1"/>
    </source>
</evidence>
<dbReference type="SUPFAM" id="SSF53756">
    <property type="entry name" value="UDP-Glycosyltransferase/glycogen phosphorylase"/>
    <property type="match status" value="1"/>
</dbReference>
<evidence type="ECO:0000259" key="1">
    <source>
        <dbReference type="Pfam" id="PF13439"/>
    </source>
</evidence>
<protein>
    <submittedName>
        <fullName evidence="2">Glycosyl transferase</fullName>
    </submittedName>
</protein>